<accession>A0A1G9YMU4</accession>
<evidence type="ECO:0000313" key="2">
    <source>
        <dbReference type="Proteomes" id="UP000199063"/>
    </source>
</evidence>
<dbReference type="OrthoDB" id="1265391at2"/>
<evidence type="ECO:0000313" key="1">
    <source>
        <dbReference type="EMBL" id="SDN09865.1"/>
    </source>
</evidence>
<dbReference type="Proteomes" id="UP000199063">
    <property type="component" value="Unassembled WGS sequence"/>
</dbReference>
<dbReference type="EMBL" id="FNHI01000019">
    <property type="protein sequence ID" value="SDN09865.1"/>
    <property type="molecule type" value="Genomic_DNA"/>
</dbReference>
<organism evidence="1 2">
    <name type="scientific">Streptomyces wuyuanensis</name>
    <dbReference type="NCBI Taxonomy" id="1196353"/>
    <lineage>
        <taxon>Bacteria</taxon>
        <taxon>Bacillati</taxon>
        <taxon>Actinomycetota</taxon>
        <taxon>Actinomycetes</taxon>
        <taxon>Kitasatosporales</taxon>
        <taxon>Streptomycetaceae</taxon>
        <taxon>Streptomyces</taxon>
    </lineage>
</organism>
<sequence length="103" mass="11374">MLCLDESGPGPRDPAQSRLQVALWIRYLLDSAASVGQALDLLDTFRLVPIEMRSCAARSTWPWRTAPETRRSSSTRRVNVGCTTAASTRAWRTHPPATSNCVC</sequence>
<gene>
    <name evidence="1" type="ORF">SAMN05444921_1194</name>
</gene>
<name>A0A1G9YMU4_9ACTN</name>
<reference evidence="2" key="1">
    <citation type="submission" date="2016-10" db="EMBL/GenBank/DDBJ databases">
        <authorList>
            <person name="Varghese N."/>
            <person name="Submissions S."/>
        </authorList>
    </citation>
    <scope>NUCLEOTIDE SEQUENCE [LARGE SCALE GENOMIC DNA]</scope>
    <source>
        <strain evidence="2">CGMCC 4.7042</strain>
    </source>
</reference>
<protein>
    <submittedName>
        <fullName evidence="1">Uncharacterized protein</fullName>
    </submittedName>
</protein>
<proteinExistence type="predicted"/>
<keyword evidence="2" id="KW-1185">Reference proteome</keyword>
<dbReference type="AlphaFoldDB" id="A0A1G9YMU4"/>